<keyword evidence="3 4" id="KW-0687">Ribonucleoprotein</keyword>
<comment type="function">
    <text evidence="4 6">This protein is one of the early assembly proteins of the 50S ribosomal subunit, although it is not seen to bind rRNA by itself. It is important during the early stages of 50S assembly.</text>
</comment>
<comment type="caution">
    <text evidence="7">The sequence shown here is derived from an EMBL/GenBank/DDBJ whole genome shotgun (WGS) entry which is preliminary data.</text>
</comment>
<evidence type="ECO:0000256" key="5">
    <source>
        <dbReference type="RuleBase" id="RU003877"/>
    </source>
</evidence>
<reference evidence="7 8" key="1">
    <citation type="journal article" date="2015" name="Nature">
        <title>rRNA introns, odd ribosomes, and small enigmatic genomes across a large radiation of phyla.</title>
        <authorList>
            <person name="Brown C.T."/>
            <person name="Hug L.A."/>
            <person name="Thomas B.C."/>
            <person name="Sharon I."/>
            <person name="Castelle C.J."/>
            <person name="Singh A."/>
            <person name="Wilkins M.J."/>
            <person name="Williams K.H."/>
            <person name="Banfield J.F."/>
        </authorList>
    </citation>
    <scope>NUCLEOTIDE SEQUENCE [LARGE SCALE GENOMIC DNA]</scope>
</reference>
<comment type="subunit">
    <text evidence="4">Part of the 50S ribosomal subunit.</text>
</comment>
<dbReference type="GO" id="GO:0003729">
    <property type="term" value="F:mRNA binding"/>
    <property type="evidence" value="ECO:0007669"/>
    <property type="project" value="TreeGrafter"/>
</dbReference>
<accession>A0A0G1TZM0</accession>
<protein>
    <recommendedName>
        <fullName evidence="4">Large ribosomal subunit protein uL13</fullName>
    </recommendedName>
</protein>
<dbReference type="Proteomes" id="UP000034772">
    <property type="component" value="Unassembled WGS sequence"/>
</dbReference>
<proteinExistence type="inferred from homology"/>
<dbReference type="EMBL" id="LCOZ01000024">
    <property type="protein sequence ID" value="KKU87239.1"/>
    <property type="molecule type" value="Genomic_DNA"/>
</dbReference>
<dbReference type="Pfam" id="PF00572">
    <property type="entry name" value="Ribosomal_L13"/>
    <property type="match status" value="1"/>
</dbReference>
<dbReference type="InterPro" id="IPR023563">
    <property type="entry name" value="Ribosomal_uL13_CS"/>
</dbReference>
<evidence type="ECO:0000256" key="4">
    <source>
        <dbReference type="HAMAP-Rule" id="MF_01366"/>
    </source>
</evidence>
<evidence type="ECO:0000256" key="2">
    <source>
        <dbReference type="ARBA" id="ARBA00022980"/>
    </source>
</evidence>
<evidence type="ECO:0000313" key="7">
    <source>
        <dbReference type="EMBL" id="KKU87239.1"/>
    </source>
</evidence>
<name>A0A0G1TZM0_9BACT</name>
<dbReference type="SUPFAM" id="SSF52161">
    <property type="entry name" value="Ribosomal protein L13"/>
    <property type="match status" value="1"/>
</dbReference>
<dbReference type="CDD" id="cd00392">
    <property type="entry name" value="Ribosomal_L13"/>
    <property type="match status" value="1"/>
</dbReference>
<gene>
    <name evidence="4 6" type="primary">rplM</name>
    <name evidence="7" type="ORF">UY17_C0024G0009</name>
</gene>
<dbReference type="GO" id="GO:0017148">
    <property type="term" value="P:negative regulation of translation"/>
    <property type="evidence" value="ECO:0007669"/>
    <property type="project" value="TreeGrafter"/>
</dbReference>
<dbReference type="InterPro" id="IPR036899">
    <property type="entry name" value="Ribosomal_uL13_sf"/>
</dbReference>
<dbReference type="Gene3D" id="3.90.1180.10">
    <property type="entry name" value="Ribosomal protein L13"/>
    <property type="match status" value="1"/>
</dbReference>
<comment type="similarity">
    <text evidence="1 4 5">Belongs to the universal ribosomal protein uL13 family.</text>
</comment>
<dbReference type="PANTHER" id="PTHR11545:SF2">
    <property type="entry name" value="LARGE RIBOSOMAL SUBUNIT PROTEIN UL13M"/>
    <property type="match status" value="1"/>
</dbReference>
<evidence type="ECO:0000313" key="8">
    <source>
        <dbReference type="Proteomes" id="UP000034772"/>
    </source>
</evidence>
<organism evidence="7 8">
    <name type="scientific">Candidatus Beckwithbacteria bacterium GW2011_GWC2_47_9</name>
    <dbReference type="NCBI Taxonomy" id="1618373"/>
    <lineage>
        <taxon>Bacteria</taxon>
        <taxon>Candidatus Beckwithiibacteriota</taxon>
    </lineage>
</organism>
<dbReference type="GO" id="GO:0003735">
    <property type="term" value="F:structural constituent of ribosome"/>
    <property type="evidence" value="ECO:0007669"/>
    <property type="project" value="InterPro"/>
</dbReference>
<dbReference type="NCBIfam" id="TIGR01066">
    <property type="entry name" value="rplM_bact"/>
    <property type="match status" value="1"/>
</dbReference>
<dbReference type="GO" id="GO:1990904">
    <property type="term" value="C:ribonucleoprotein complex"/>
    <property type="evidence" value="ECO:0007669"/>
    <property type="project" value="UniProtKB-KW"/>
</dbReference>
<dbReference type="PANTHER" id="PTHR11545">
    <property type="entry name" value="RIBOSOMAL PROTEIN L13"/>
    <property type="match status" value="1"/>
</dbReference>
<sequence length="126" mass="14353">MITRQWHYFDAKDQILGRLSTQIAILLIGKGKVDFAPNLDGGDYVVVTNSDSVKLTGKKELNKLYYSHSNYPGGFKTISVHEQRAKDSRRLIIHAVSKMLPKNKLRADRLQRLKVFPGSEHPYGKK</sequence>
<dbReference type="HAMAP" id="MF_01366">
    <property type="entry name" value="Ribosomal_uL13"/>
    <property type="match status" value="1"/>
</dbReference>
<dbReference type="GO" id="GO:0005840">
    <property type="term" value="C:ribosome"/>
    <property type="evidence" value="ECO:0007669"/>
    <property type="project" value="UniProtKB-KW"/>
</dbReference>
<dbReference type="AlphaFoldDB" id="A0A0G1TZM0"/>
<dbReference type="GO" id="GO:0006412">
    <property type="term" value="P:translation"/>
    <property type="evidence" value="ECO:0007669"/>
    <property type="project" value="UniProtKB-UniRule"/>
</dbReference>
<keyword evidence="2 4" id="KW-0689">Ribosomal protein</keyword>
<dbReference type="PIRSF" id="PIRSF002181">
    <property type="entry name" value="Ribosomal_L13"/>
    <property type="match status" value="1"/>
</dbReference>
<dbReference type="PROSITE" id="PS00783">
    <property type="entry name" value="RIBOSOMAL_L13"/>
    <property type="match status" value="1"/>
</dbReference>
<evidence type="ECO:0000256" key="3">
    <source>
        <dbReference type="ARBA" id="ARBA00023274"/>
    </source>
</evidence>
<evidence type="ECO:0000256" key="1">
    <source>
        <dbReference type="ARBA" id="ARBA00006227"/>
    </source>
</evidence>
<dbReference type="InterPro" id="IPR005822">
    <property type="entry name" value="Ribosomal_uL13"/>
</dbReference>
<dbReference type="InterPro" id="IPR005823">
    <property type="entry name" value="Ribosomal_uL13_bac-type"/>
</dbReference>
<evidence type="ECO:0000256" key="6">
    <source>
        <dbReference type="RuleBase" id="RU003878"/>
    </source>
</evidence>